<keyword evidence="2 5" id="KW-0808">Transferase</keyword>
<gene>
    <name evidence="5 6" type="primary">rlmH</name>
    <name evidence="6" type="ORF">CE91St30_05540</name>
</gene>
<evidence type="ECO:0000256" key="1">
    <source>
        <dbReference type="ARBA" id="ARBA00022603"/>
    </source>
</evidence>
<evidence type="ECO:0000256" key="4">
    <source>
        <dbReference type="ARBA" id="ARBA00038303"/>
    </source>
</evidence>
<comment type="catalytic activity">
    <reaction evidence="5">
        <text>pseudouridine(1915) in 23S rRNA + S-adenosyl-L-methionine = N(3)-methylpseudouridine(1915) in 23S rRNA + S-adenosyl-L-homocysteine + H(+)</text>
        <dbReference type="Rhea" id="RHEA:42752"/>
        <dbReference type="Rhea" id="RHEA-COMP:10221"/>
        <dbReference type="Rhea" id="RHEA-COMP:10222"/>
        <dbReference type="ChEBI" id="CHEBI:15378"/>
        <dbReference type="ChEBI" id="CHEBI:57856"/>
        <dbReference type="ChEBI" id="CHEBI:59789"/>
        <dbReference type="ChEBI" id="CHEBI:65314"/>
        <dbReference type="ChEBI" id="CHEBI:74486"/>
        <dbReference type="EC" id="2.1.1.177"/>
    </reaction>
</comment>
<protein>
    <recommendedName>
        <fullName evidence="5">Ribosomal RNA large subunit methyltransferase H</fullName>
        <ecNumber evidence="5">2.1.1.177</ecNumber>
    </recommendedName>
    <alternativeName>
        <fullName evidence="5">23S rRNA (pseudouridine1915-N3)-methyltransferase</fullName>
    </alternativeName>
    <alternativeName>
        <fullName evidence="5">23S rRNA m3Psi1915 methyltransferase</fullName>
    </alternativeName>
    <alternativeName>
        <fullName evidence="5">rRNA (pseudouridine-N3-)-methyltransferase RlmH</fullName>
    </alternativeName>
</protein>
<dbReference type="GO" id="GO:0032259">
    <property type="term" value="P:methylation"/>
    <property type="evidence" value="ECO:0007669"/>
    <property type="project" value="UniProtKB-KW"/>
</dbReference>
<dbReference type="EMBL" id="AP025564">
    <property type="protein sequence ID" value="BDE95221.1"/>
    <property type="molecule type" value="Genomic_DNA"/>
</dbReference>
<dbReference type="Gene3D" id="3.40.1280.10">
    <property type="match status" value="1"/>
</dbReference>
<dbReference type="Pfam" id="PF02590">
    <property type="entry name" value="SPOUT_MTase"/>
    <property type="match status" value="1"/>
</dbReference>
<dbReference type="CDD" id="cd18081">
    <property type="entry name" value="RlmH-like"/>
    <property type="match status" value="1"/>
</dbReference>
<reference evidence="6 7" key="1">
    <citation type="submission" date="2022-01" db="EMBL/GenBank/DDBJ databases">
        <title>Novel bile acid biosynthetic pathways are enriched in the microbiome of centenarians.</title>
        <authorList>
            <person name="Sato Y."/>
            <person name="Atarashi K."/>
            <person name="Plichta R.D."/>
            <person name="Arai Y."/>
            <person name="Sasajima S."/>
            <person name="Kearney M.S."/>
            <person name="Suda W."/>
            <person name="Takeshita K."/>
            <person name="Sasaki T."/>
            <person name="Okamoto S."/>
            <person name="Skelly N.A."/>
            <person name="Okamura Y."/>
            <person name="Vlamakis H."/>
            <person name="Li Y."/>
            <person name="Tanoue T."/>
            <person name="Takei H."/>
            <person name="Nittono H."/>
            <person name="Narushima S."/>
            <person name="Irie J."/>
            <person name="Itoh H."/>
            <person name="Moriya K."/>
            <person name="Sugiura Y."/>
            <person name="Suematsu M."/>
            <person name="Moritoki N."/>
            <person name="Shibata S."/>
            <person name="Littman R.D."/>
            <person name="Fischbach A.M."/>
            <person name="Uwamino Y."/>
            <person name="Inoue T."/>
            <person name="Honda A."/>
            <person name="Hattori M."/>
            <person name="Murai T."/>
            <person name="Xavier J.R."/>
            <person name="Hirose N."/>
            <person name="Honda K."/>
        </authorList>
    </citation>
    <scope>NUCLEOTIDE SEQUENCE [LARGE SCALE GENOMIC DNA]</scope>
    <source>
        <strain evidence="6 7">CE91-St30</strain>
    </source>
</reference>
<keyword evidence="1 5" id="KW-0489">Methyltransferase</keyword>
<comment type="similarity">
    <text evidence="4 5">Belongs to the RNA methyltransferase RlmH family.</text>
</comment>
<keyword evidence="5" id="KW-0698">rRNA processing</keyword>
<dbReference type="PANTHER" id="PTHR33603:SF1">
    <property type="entry name" value="RIBOSOMAL RNA LARGE SUBUNIT METHYLTRANSFERASE H"/>
    <property type="match status" value="1"/>
</dbReference>
<dbReference type="Proteomes" id="UP001320544">
    <property type="component" value="Chromosome"/>
</dbReference>
<evidence type="ECO:0000256" key="5">
    <source>
        <dbReference type="HAMAP-Rule" id="MF_00658"/>
    </source>
</evidence>
<dbReference type="GO" id="GO:0008168">
    <property type="term" value="F:methyltransferase activity"/>
    <property type="evidence" value="ECO:0007669"/>
    <property type="project" value="UniProtKB-KW"/>
</dbReference>
<sequence>MIRITVVAVGKLKERFWADACAEYLKRLKAYAKVEVKEIADIDPAKAGGVDAARDREGSAVLAAIPEQSHAILLAIEGKERSSEGLARRLDSLALAGTSDLTFIVGGSDGVSDAVRTRANEQLSFGPITLPHNLARVVLLEQVYRAFKISRGEPYHK</sequence>
<keyword evidence="3 5" id="KW-0949">S-adenosyl-L-methionine</keyword>
<dbReference type="NCBIfam" id="NF000985">
    <property type="entry name" value="PRK00103.1-3"/>
    <property type="match status" value="1"/>
</dbReference>
<dbReference type="SUPFAM" id="SSF75217">
    <property type="entry name" value="alpha/beta knot"/>
    <property type="match status" value="1"/>
</dbReference>
<dbReference type="HAMAP" id="MF_00658">
    <property type="entry name" value="23SrRNA_methyltr_H"/>
    <property type="match status" value="1"/>
</dbReference>
<evidence type="ECO:0000256" key="3">
    <source>
        <dbReference type="ARBA" id="ARBA00022691"/>
    </source>
</evidence>
<dbReference type="InterPro" id="IPR003742">
    <property type="entry name" value="RlmH-like"/>
</dbReference>
<accession>A0ABM7WG82</accession>
<proteinExistence type="inferred from homology"/>
<feature type="binding site" evidence="5">
    <location>
        <position position="74"/>
    </location>
    <ligand>
        <name>S-adenosyl-L-methionine</name>
        <dbReference type="ChEBI" id="CHEBI:59789"/>
    </ligand>
</feature>
<keyword evidence="5" id="KW-0963">Cytoplasm</keyword>
<comment type="subcellular location">
    <subcellularLocation>
        <location evidence="5">Cytoplasm</location>
    </subcellularLocation>
</comment>
<dbReference type="InterPro" id="IPR029026">
    <property type="entry name" value="tRNA_m1G_MTases_N"/>
</dbReference>
<evidence type="ECO:0000313" key="6">
    <source>
        <dbReference type="EMBL" id="BDE95221.1"/>
    </source>
</evidence>
<name>A0ABM7WG82_9ACTN</name>
<organism evidence="6 7">
    <name type="scientific">Raoultibacter timonensis</name>
    <dbReference type="NCBI Taxonomy" id="1907662"/>
    <lineage>
        <taxon>Bacteria</taxon>
        <taxon>Bacillati</taxon>
        <taxon>Actinomycetota</taxon>
        <taxon>Coriobacteriia</taxon>
        <taxon>Eggerthellales</taxon>
        <taxon>Eggerthellaceae</taxon>
        <taxon>Raoultibacter</taxon>
    </lineage>
</organism>
<dbReference type="PANTHER" id="PTHR33603">
    <property type="entry name" value="METHYLTRANSFERASE"/>
    <property type="match status" value="1"/>
</dbReference>
<feature type="binding site" evidence="5">
    <location>
        <position position="106"/>
    </location>
    <ligand>
        <name>S-adenosyl-L-methionine</name>
        <dbReference type="ChEBI" id="CHEBI:59789"/>
    </ligand>
</feature>
<dbReference type="NCBIfam" id="TIGR00246">
    <property type="entry name" value="tRNA_RlmH_YbeA"/>
    <property type="match status" value="1"/>
</dbReference>
<keyword evidence="7" id="KW-1185">Reference proteome</keyword>
<evidence type="ECO:0000313" key="7">
    <source>
        <dbReference type="Proteomes" id="UP001320544"/>
    </source>
</evidence>
<evidence type="ECO:0000256" key="2">
    <source>
        <dbReference type="ARBA" id="ARBA00022679"/>
    </source>
</evidence>
<dbReference type="PIRSF" id="PIRSF004505">
    <property type="entry name" value="MT_bac"/>
    <property type="match status" value="1"/>
</dbReference>
<dbReference type="InterPro" id="IPR029028">
    <property type="entry name" value="Alpha/beta_knot_MTases"/>
</dbReference>
<feature type="binding site" evidence="5">
    <location>
        <begin position="125"/>
        <end position="130"/>
    </location>
    <ligand>
        <name>S-adenosyl-L-methionine</name>
        <dbReference type="ChEBI" id="CHEBI:59789"/>
    </ligand>
</feature>
<comment type="function">
    <text evidence="5">Specifically methylates the pseudouridine at position 1915 (m3Psi1915) in 23S rRNA.</text>
</comment>
<dbReference type="EC" id="2.1.1.177" evidence="5"/>
<comment type="subunit">
    <text evidence="5">Homodimer.</text>
</comment>